<proteinExistence type="predicted"/>
<evidence type="ECO:0000313" key="1">
    <source>
        <dbReference type="EMBL" id="TDG36483.1"/>
    </source>
</evidence>
<dbReference type="EMBL" id="SJCY01000004">
    <property type="protein sequence ID" value="TDG36483.1"/>
    <property type="molecule type" value="Genomic_DNA"/>
</dbReference>
<evidence type="ECO:0000313" key="2">
    <source>
        <dbReference type="Proteomes" id="UP000295668"/>
    </source>
</evidence>
<comment type="caution">
    <text evidence="1">The sequence shown here is derived from an EMBL/GenBank/DDBJ whole genome shotgun (WGS) entry which is preliminary data.</text>
</comment>
<dbReference type="OrthoDB" id="771445at2"/>
<dbReference type="RefSeq" id="WP_133262212.1">
    <property type="nucleotide sequence ID" value="NZ_SJCY01000004.1"/>
</dbReference>
<sequence>MDSSTAYNIEQRIRDAGSLPEIDYQNQLSRIEEKFQIWKNKEFLERSTIFEKVACLSRCHGDSLSEWVISEMGILLEKSELSFI</sequence>
<name>A0A4V3A074_9SPHI</name>
<dbReference type="Proteomes" id="UP000295668">
    <property type="component" value="Unassembled WGS sequence"/>
</dbReference>
<gene>
    <name evidence="1" type="ORF">EZJ43_08165</name>
</gene>
<protein>
    <submittedName>
        <fullName evidence="1">Uncharacterized protein</fullName>
    </submittedName>
</protein>
<dbReference type="AlphaFoldDB" id="A0A4V3A074"/>
<keyword evidence="2" id="KW-1185">Reference proteome</keyword>
<reference evidence="1 2" key="1">
    <citation type="submission" date="2019-02" db="EMBL/GenBank/DDBJ databases">
        <title>Pedobacter sp. nov., a novel speices isolated from soil of pinguins habitat in Antarcitica.</title>
        <authorList>
            <person name="He R.-H."/>
        </authorList>
    </citation>
    <scope>NUCLEOTIDE SEQUENCE [LARGE SCALE GENOMIC DNA]</scope>
    <source>
        <strain evidence="1 2">E01020</strain>
    </source>
</reference>
<organism evidence="1 2">
    <name type="scientific">Pedobacter changchengzhani</name>
    <dbReference type="NCBI Taxonomy" id="2529274"/>
    <lineage>
        <taxon>Bacteria</taxon>
        <taxon>Pseudomonadati</taxon>
        <taxon>Bacteroidota</taxon>
        <taxon>Sphingobacteriia</taxon>
        <taxon>Sphingobacteriales</taxon>
        <taxon>Sphingobacteriaceae</taxon>
        <taxon>Pedobacter</taxon>
    </lineage>
</organism>
<accession>A0A4V3A074</accession>